<keyword evidence="3" id="KW-1185">Reference proteome</keyword>
<comment type="caution">
    <text evidence="2">The sequence shown here is derived from an EMBL/GenBank/DDBJ whole genome shotgun (WGS) entry which is preliminary data.</text>
</comment>
<feature type="compositionally biased region" description="Basic and acidic residues" evidence="1">
    <location>
        <begin position="70"/>
        <end position="93"/>
    </location>
</feature>
<name>A0A368FTB5_ANCCA</name>
<dbReference type="OrthoDB" id="5836486at2759"/>
<accession>A0A368FTB5</accession>
<feature type="region of interest" description="Disordered" evidence="1">
    <location>
        <begin position="1"/>
        <end position="93"/>
    </location>
</feature>
<protein>
    <submittedName>
        <fullName evidence="2">Uncharacterized protein</fullName>
    </submittedName>
</protein>
<dbReference type="Proteomes" id="UP000252519">
    <property type="component" value="Unassembled WGS sequence"/>
</dbReference>
<feature type="compositionally biased region" description="Basic and acidic residues" evidence="1">
    <location>
        <begin position="1"/>
        <end position="50"/>
    </location>
</feature>
<feature type="region of interest" description="Disordered" evidence="1">
    <location>
        <begin position="159"/>
        <end position="214"/>
    </location>
</feature>
<dbReference type="EMBL" id="JOJR01000658">
    <property type="protein sequence ID" value="RCN35471.1"/>
    <property type="molecule type" value="Genomic_DNA"/>
</dbReference>
<organism evidence="2 3">
    <name type="scientific">Ancylostoma caninum</name>
    <name type="common">Dog hookworm</name>
    <dbReference type="NCBI Taxonomy" id="29170"/>
    <lineage>
        <taxon>Eukaryota</taxon>
        <taxon>Metazoa</taxon>
        <taxon>Ecdysozoa</taxon>
        <taxon>Nematoda</taxon>
        <taxon>Chromadorea</taxon>
        <taxon>Rhabditida</taxon>
        <taxon>Rhabditina</taxon>
        <taxon>Rhabditomorpha</taxon>
        <taxon>Strongyloidea</taxon>
        <taxon>Ancylostomatidae</taxon>
        <taxon>Ancylostomatinae</taxon>
        <taxon>Ancylostoma</taxon>
    </lineage>
</organism>
<evidence type="ECO:0000313" key="3">
    <source>
        <dbReference type="Proteomes" id="UP000252519"/>
    </source>
</evidence>
<proteinExistence type="predicted"/>
<sequence length="414" mass="48796">MRTPDHFIGHNMSERPENSVHHPECSRARQDYYCRDRDEPQSEERCENRGYRAVTQGSVPPMLNDTSGNSKEHDSESRENFERMSIQREEPHTNDHMYYSFRLPEEPSSTKHARDDYYFDLRQAEQYPEPQNDYYYNSNNFLSNVERKFCTCNIRDDSPERRLDRHSESSSTMQEYYTRDDPQEEERCENRDYRAEDQHNETSGERREWIPPPVLPPNEENAVDLIQERPSGRDSCPAWCCAVQIGCDYIICYAPIPGIHKILIPSEMLDMEHRRAVRLGSWINLICEPRCKREYDDYRLPHFSHIAVEMVAGPVDAPPIENWEQREIHGLFQFRVSCDLSVPGNVQRVQVGNEKWLKLMCGHALMVLAPYERLEGILSAELTADKLIMFWATRKKRVLDCDLFLMDFENIEEA</sequence>
<feature type="compositionally biased region" description="Basic and acidic residues" evidence="1">
    <location>
        <begin position="188"/>
        <end position="209"/>
    </location>
</feature>
<reference evidence="2 3" key="1">
    <citation type="submission" date="2014-10" db="EMBL/GenBank/DDBJ databases">
        <title>Draft genome of the hookworm Ancylostoma caninum.</title>
        <authorList>
            <person name="Mitreva M."/>
        </authorList>
    </citation>
    <scope>NUCLEOTIDE SEQUENCE [LARGE SCALE GENOMIC DNA]</scope>
    <source>
        <strain evidence="2 3">Baltimore</strain>
    </source>
</reference>
<feature type="compositionally biased region" description="Basic and acidic residues" evidence="1">
    <location>
        <begin position="159"/>
        <end position="168"/>
    </location>
</feature>
<dbReference type="AlphaFoldDB" id="A0A368FTB5"/>
<evidence type="ECO:0000256" key="1">
    <source>
        <dbReference type="SAM" id="MobiDB-lite"/>
    </source>
</evidence>
<evidence type="ECO:0000313" key="2">
    <source>
        <dbReference type="EMBL" id="RCN35471.1"/>
    </source>
</evidence>
<gene>
    <name evidence="2" type="ORF">ANCCAN_18655</name>
</gene>